<accession>A0A844QFG0</accession>
<dbReference type="Pfam" id="PF10096">
    <property type="entry name" value="DUF2334"/>
    <property type="match status" value="1"/>
</dbReference>
<dbReference type="Proteomes" id="UP000463224">
    <property type="component" value="Unassembled WGS sequence"/>
</dbReference>
<dbReference type="EMBL" id="WPHG01000001">
    <property type="protein sequence ID" value="MVA96818.1"/>
    <property type="molecule type" value="Genomic_DNA"/>
</dbReference>
<dbReference type="GO" id="GO:0005975">
    <property type="term" value="P:carbohydrate metabolic process"/>
    <property type="evidence" value="ECO:0007669"/>
    <property type="project" value="InterPro"/>
</dbReference>
<gene>
    <name evidence="2" type="ORF">GN330_06095</name>
</gene>
<dbReference type="AlphaFoldDB" id="A0A844QFG0"/>
<comment type="caution">
    <text evidence="2">The sequence shown here is derived from an EMBL/GenBank/DDBJ whole genome shotgun (WGS) entry which is preliminary data.</text>
</comment>
<evidence type="ECO:0000313" key="2">
    <source>
        <dbReference type="EMBL" id="MVA96818.1"/>
    </source>
</evidence>
<evidence type="ECO:0000256" key="1">
    <source>
        <dbReference type="SAM" id="MobiDB-lite"/>
    </source>
</evidence>
<feature type="region of interest" description="Disordered" evidence="1">
    <location>
        <begin position="215"/>
        <end position="316"/>
    </location>
</feature>
<organism evidence="2 3">
    <name type="scientific">Nitratireductor arenosus</name>
    <dbReference type="NCBI Taxonomy" id="2682096"/>
    <lineage>
        <taxon>Bacteria</taxon>
        <taxon>Pseudomonadati</taxon>
        <taxon>Pseudomonadota</taxon>
        <taxon>Alphaproteobacteria</taxon>
        <taxon>Hyphomicrobiales</taxon>
        <taxon>Phyllobacteriaceae</taxon>
        <taxon>Nitratireductor</taxon>
    </lineage>
</organism>
<dbReference type="InterPro" id="IPR018763">
    <property type="entry name" value="DUF2334"/>
</dbReference>
<name>A0A844QFG0_9HYPH</name>
<dbReference type="Gene3D" id="3.20.20.370">
    <property type="entry name" value="Glycoside hydrolase/deacetylase"/>
    <property type="match status" value="1"/>
</dbReference>
<proteinExistence type="predicted"/>
<sequence>MGIRVCGAGDPDQGAVRGRAAACRAGVVSDPGAESQTACRGRCRARARAWARTCRPVGLRHRPGRRSGLCRGDLFWPDRRACRKRPRRRARHAALCRHPAAGLLALEPGFPHAGRQKCVARRRAGRRRVSVCLVGCALGFRDRQPGRGKARILPAAAAAAAVDPGRGQAAAPGAGLPGAFLGCGGAVFRVDRRRAGGRARRRALSALAARSRPVRGAVRRDGARPVSGAPARGGRHAGGLACRTDPLDQRRRAGRHALAQRRLQSETGRRGAAALSARRPSPRRLRVGARCARPRSQGDLPGISRPGRASGLDRGAGKAAGRHAASALAARFRGGRDAGNRCRGAVGGRRAGDCGGRRGAIGKMSWPMRPGAPGTVADGLCELESRSVSKPRLKPDGWSRFYIPEVHDVHPRMEASLEELLALLPPAARDRAALLVVPNWQGREPLERDGALVARLQAHRGEKVLHGWTHSLGPEFWNWLVYGHDNRSEFARLGRDEALDRLRKGRAMLVETLGAAPRWFCAPRWQQAPTVAAALGRVGIAHHQTARGLMHDGGFVPCPALNFDEGERRLKAALAGLARRPATARLLRTQTPFRLTLHPADAIRPAIRIEIEAFVRTLEADGWRPVSLDEAAARWQGTCASAAAGEAEPP</sequence>
<dbReference type="InterPro" id="IPR011330">
    <property type="entry name" value="Glyco_hydro/deAcase_b/a-brl"/>
</dbReference>
<evidence type="ECO:0000313" key="3">
    <source>
        <dbReference type="Proteomes" id="UP000463224"/>
    </source>
</evidence>
<dbReference type="SUPFAM" id="SSF88713">
    <property type="entry name" value="Glycoside hydrolase/deacetylase"/>
    <property type="match status" value="1"/>
</dbReference>
<feature type="compositionally biased region" description="Low complexity" evidence="1">
    <location>
        <begin position="228"/>
        <end position="243"/>
    </location>
</feature>
<reference evidence="2 3" key="1">
    <citation type="submission" date="2019-12" db="EMBL/GenBank/DDBJ databases">
        <title>Nitratireductor arenosus sp. nov., Isolated from sea sand, Jeju island, South Korea.</title>
        <authorList>
            <person name="Kim W."/>
        </authorList>
    </citation>
    <scope>NUCLEOTIDE SEQUENCE [LARGE SCALE GENOMIC DNA]</scope>
    <source>
        <strain evidence="2 3">CAU 1489</strain>
    </source>
</reference>
<keyword evidence="3" id="KW-1185">Reference proteome</keyword>
<feature type="compositionally biased region" description="Low complexity" evidence="1">
    <location>
        <begin position="270"/>
        <end position="279"/>
    </location>
</feature>
<protein>
    <submittedName>
        <fullName evidence="2">DUF2334 domain-containing protein</fullName>
    </submittedName>
</protein>